<sequence length="131" mass="14985">MIRSLEGEEEGYISDLQTRSTGPDGDFVFNASFSKQPERARLYAVRLQIYNCSCALQAYLVEIEKTDPALADEERFSLLQTMMIRRDRLLMEVRAYVDHGHGEVGMNAGYVKRNRRLAEHITSTFSLPGTY</sequence>
<name>A0AAD4DET7_9FUNG</name>
<evidence type="ECO:0000313" key="1">
    <source>
        <dbReference type="EMBL" id="KAG0276318.1"/>
    </source>
</evidence>
<dbReference type="Proteomes" id="UP001194580">
    <property type="component" value="Unassembled WGS sequence"/>
</dbReference>
<organism evidence="1 2">
    <name type="scientific">Linnemannia exigua</name>
    <dbReference type="NCBI Taxonomy" id="604196"/>
    <lineage>
        <taxon>Eukaryota</taxon>
        <taxon>Fungi</taxon>
        <taxon>Fungi incertae sedis</taxon>
        <taxon>Mucoromycota</taxon>
        <taxon>Mortierellomycotina</taxon>
        <taxon>Mortierellomycetes</taxon>
        <taxon>Mortierellales</taxon>
        <taxon>Mortierellaceae</taxon>
        <taxon>Linnemannia</taxon>
    </lineage>
</organism>
<comment type="caution">
    <text evidence="1">The sequence shown here is derived from an EMBL/GenBank/DDBJ whole genome shotgun (WGS) entry which is preliminary data.</text>
</comment>
<protein>
    <submittedName>
        <fullName evidence="1">Uncharacterized protein</fullName>
    </submittedName>
</protein>
<evidence type="ECO:0000313" key="2">
    <source>
        <dbReference type="Proteomes" id="UP001194580"/>
    </source>
</evidence>
<dbReference type="AlphaFoldDB" id="A0AAD4DET7"/>
<gene>
    <name evidence="1" type="ORF">BGZ95_007711</name>
</gene>
<proteinExistence type="predicted"/>
<dbReference type="EMBL" id="JAAAIL010000384">
    <property type="protein sequence ID" value="KAG0276318.1"/>
    <property type="molecule type" value="Genomic_DNA"/>
</dbReference>
<accession>A0AAD4DET7</accession>
<reference evidence="1" key="1">
    <citation type="journal article" date="2020" name="Fungal Divers.">
        <title>Resolving the Mortierellaceae phylogeny through synthesis of multi-gene phylogenetics and phylogenomics.</title>
        <authorList>
            <person name="Vandepol N."/>
            <person name="Liber J."/>
            <person name="Desiro A."/>
            <person name="Na H."/>
            <person name="Kennedy M."/>
            <person name="Barry K."/>
            <person name="Grigoriev I.V."/>
            <person name="Miller A.N."/>
            <person name="O'Donnell K."/>
            <person name="Stajich J.E."/>
            <person name="Bonito G."/>
        </authorList>
    </citation>
    <scope>NUCLEOTIDE SEQUENCE</scope>
    <source>
        <strain evidence="1">NRRL 28262</strain>
    </source>
</reference>
<keyword evidence="2" id="KW-1185">Reference proteome</keyword>